<dbReference type="RefSeq" id="WP_243112959.1">
    <property type="nucleotide sequence ID" value="NZ_SRMQ01000004.1"/>
</dbReference>
<dbReference type="AlphaFoldDB" id="A0A4Z0YB72"/>
<gene>
    <name evidence="2" type="ORF">CAGA_12580</name>
</gene>
<reference evidence="2 3" key="1">
    <citation type="submission" date="2019-04" db="EMBL/GenBank/DDBJ databases">
        <authorList>
            <person name="Poehlein A."/>
            <person name="Bengelsdorf F.R."/>
            <person name="Duerre P."/>
            <person name="Daniel R."/>
        </authorList>
    </citation>
    <scope>NUCLEOTIDE SEQUENCE [LARGE SCALE GENOMIC DNA]</scope>
    <source>
        <strain evidence="2 3">BS-1</strain>
    </source>
</reference>
<dbReference type="Proteomes" id="UP000297714">
    <property type="component" value="Unassembled WGS sequence"/>
</dbReference>
<dbReference type="Pfam" id="PF12728">
    <property type="entry name" value="HTH_17"/>
    <property type="match status" value="1"/>
</dbReference>
<proteinExistence type="predicted"/>
<evidence type="ECO:0000313" key="3">
    <source>
        <dbReference type="Proteomes" id="UP000297714"/>
    </source>
</evidence>
<evidence type="ECO:0000313" key="2">
    <source>
        <dbReference type="EMBL" id="TGJ76715.1"/>
    </source>
</evidence>
<evidence type="ECO:0000259" key="1">
    <source>
        <dbReference type="Pfam" id="PF12728"/>
    </source>
</evidence>
<comment type="caution">
    <text evidence="2">The sequence shown here is derived from an EMBL/GenBank/DDBJ whole genome shotgun (WGS) entry which is preliminary data.</text>
</comment>
<organism evidence="2 3">
    <name type="scientific">Caproiciproducens galactitolivorans</name>
    <dbReference type="NCBI Taxonomy" id="642589"/>
    <lineage>
        <taxon>Bacteria</taxon>
        <taxon>Bacillati</taxon>
        <taxon>Bacillota</taxon>
        <taxon>Clostridia</taxon>
        <taxon>Eubacteriales</taxon>
        <taxon>Acutalibacteraceae</taxon>
        <taxon>Caproiciproducens</taxon>
    </lineage>
</organism>
<dbReference type="EMBL" id="SRMQ01000004">
    <property type="protein sequence ID" value="TGJ76715.1"/>
    <property type="molecule type" value="Genomic_DNA"/>
</dbReference>
<keyword evidence="3" id="KW-1185">Reference proteome</keyword>
<name>A0A4Z0YB72_9FIRM</name>
<dbReference type="InterPro" id="IPR041657">
    <property type="entry name" value="HTH_17"/>
</dbReference>
<sequence>MENGYIPCEDTGKKTRRFKIQITDVIAYLTRLKESPETLLTPPGIFSSGIKYKPKRQTAKAINSEKFMAMLKNKWHTFPDALTVNDVTKLTGYCQTTVSEWIKAEKITGVWYYTKYLVPKDSLISYMATEACRIHQKSKKHMELLEQYRNP</sequence>
<accession>A0A4Z0YB72</accession>
<feature type="domain" description="Helix-turn-helix" evidence="1">
    <location>
        <begin position="82"/>
        <end position="129"/>
    </location>
</feature>
<protein>
    <submittedName>
        <fullName evidence="2">Helix-turn-helix domain protein</fullName>
    </submittedName>
</protein>